<dbReference type="SUPFAM" id="SSF48498">
    <property type="entry name" value="Tetracyclin repressor-like, C-terminal domain"/>
    <property type="match status" value="1"/>
</dbReference>
<dbReference type="InterPro" id="IPR001647">
    <property type="entry name" value="HTH_TetR"/>
</dbReference>
<accession>A0ABT4VV53</accession>
<comment type="caution">
    <text evidence="7">The sequence shown here is derived from an EMBL/GenBank/DDBJ whole genome shotgun (WGS) entry which is preliminary data.</text>
</comment>
<feature type="region of interest" description="Disordered" evidence="5">
    <location>
        <begin position="1"/>
        <end position="20"/>
    </location>
</feature>
<name>A0ABT4VV53_9HYPH</name>
<dbReference type="Proteomes" id="UP001148313">
    <property type="component" value="Unassembled WGS sequence"/>
</dbReference>
<dbReference type="SUPFAM" id="SSF46689">
    <property type="entry name" value="Homeodomain-like"/>
    <property type="match status" value="1"/>
</dbReference>
<keyword evidence="2 4" id="KW-0238">DNA-binding</keyword>
<feature type="domain" description="HTH tetR-type" evidence="6">
    <location>
        <begin position="26"/>
        <end position="86"/>
    </location>
</feature>
<evidence type="ECO:0000256" key="2">
    <source>
        <dbReference type="ARBA" id="ARBA00023125"/>
    </source>
</evidence>
<protein>
    <submittedName>
        <fullName evidence="7">TetR/AcrR family transcriptional regulator</fullName>
    </submittedName>
</protein>
<dbReference type="Pfam" id="PF16859">
    <property type="entry name" value="TetR_C_11"/>
    <property type="match status" value="1"/>
</dbReference>
<evidence type="ECO:0000313" key="7">
    <source>
        <dbReference type="EMBL" id="MDA4848578.1"/>
    </source>
</evidence>
<gene>
    <name evidence="7" type="ORF">OOZ53_24695</name>
</gene>
<organism evidence="7 8">
    <name type="scientific">Hoeflea poritis</name>
    <dbReference type="NCBI Taxonomy" id="2993659"/>
    <lineage>
        <taxon>Bacteria</taxon>
        <taxon>Pseudomonadati</taxon>
        <taxon>Pseudomonadota</taxon>
        <taxon>Alphaproteobacteria</taxon>
        <taxon>Hyphomicrobiales</taxon>
        <taxon>Rhizobiaceae</taxon>
        <taxon>Hoeflea</taxon>
    </lineage>
</organism>
<dbReference type="PANTHER" id="PTHR30055:SF148">
    <property type="entry name" value="TETR-FAMILY TRANSCRIPTIONAL REGULATOR"/>
    <property type="match status" value="1"/>
</dbReference>
<evidence type="ECO:0000256" key="5">
    <source>
        <dbReference type="SAM" id="MobiDB-lite"/>
    </source>
</evidence>
<dbReference type="Gene3D" id="1.10.10.60">
    <property type="entry name" value="Homeodomain-like"/>
    <property type="match status" value="1"/>
</dbReference>
<evidence type="ECO:0000256" key="4">
    <source>
        <dbReference type="PROSITE-ProRule" id="PRU00335"/>
    </source>
</evidence>
<keyword evidence="8" id="KW-1185">Reference proteome</keyword>
<evidence type="ECO:0000259" key="6">
    <source>
        <dbReference type="PROSITE" id="PS50977"/>
    </source>
</evidence>
<dbReference type="Pfam" id="PF00440">
    <property type="entry name" value="TetR_N"/>
    <property type="match status" value="1"/>
</dbReference>
<keyword evidence="3" id="KW-0804">Transcription</keyword>
<dbReference type="InterPro" id="IPR036271">
    <property type="entry name" value="Tet_transcr_reg_TetR-rel_C_sf"/>
</dbReference>
<dbReference type="Gene3D" id="1.10.357.10">
    <property type="entry name" value="Tetracycline Repressor, domain 2"/>
    <property type="match status" value="1"/>
</dbReference>
<evidence type="ECO:0000313" key="8">
    <source>
        <dbReference type="Proteomes" id="UP001148313"/>
    </source>
</evidence>
<feature type="DNA-binding region" description="H-T-H motif" evidence="4">
    <location>
        <begin position="49"/>
        <end position="68"/>
    </location>
</feature>
<dbReference type="PANTHER" id="PTHR30055">
    <property type="entry name" value="HTH-TYPE TRANSCRIPTIONAL REGULATOR RUTR"/>
    <property type="match status" value="1"/>
</dbReference>
<keyword evidence="1" id="KW-0805">Transcription regulation</keyword>
<dbReference type="InterPro" id="IPR011075">
    <property type="entry name" value="TetR_C"/>
</dbReference>
<proteinExistence type="predicted"/>
<feature type="compositionally biased region" description="Basic and acidic residues" evidence="5">
    <location>
        <begin position="1"/>
        <end position="11"/>
    </location>
</feature>
<dbReference type="EMBL" id="JAPJZH010000025">
    <property type="protein sequence ID" value="MDA4848578.1"/>
    <property type="molecule type" value="Genomic_DNA"/>
</dbReference>
<evidence type="ECO:0000256" key="1">
    <source>
        <dbReference type="ARBA" id="ARBA00023015"/>
    </source>
</evidence>
<reference evidence="7" key="1">
    <citation type="submission" date="2022-11" db="EMBL/GenBank/DDBJ databases">
        <title>Hoeflea poritis sp. nov., isolated from scleractinian coral Porites lutea.</title>
        <authorList>
            <person name="Zhang G."/>
            <person name="Wei Q."/>
            <person name="Cai L."/>
        </authorList>
    </citation>
    <scope>NUCLEOTIDE SEQUENCE</scope>
    <source>
        <strain evidence="7">E7-10</strain>
    </source>
</reference>
<dbReference type="InterPro" id="IPR050109">
    <property type="entry name" value="HTH-type_TetR-like_transc_reg"/>
</dbReference>
<evidence type="ECO:0000256" key="3">
    <source>
        <dbReference type="ARBA" id="ARBA00023163"/>
    </source>
</evidence>
<dbReference type="PROSITE" id="PS50977">
    <property type="entry name" value="HTH_TETR_2"/>
    <property type="match status" value="1"/>
</dbReference>
<dbReference type="RefSeq" id="WP_271092446.1">
    <property type="nucleotide sequence ID" value="NZ_JAPJZH010000025.1"/>
</dbReference>
<dbReference type="InterPro" id="IPR009057">
    <property type="entry name" value="Homeodomain-like_sf"/>
</dbReference>
<sequence>MERKSSDEKSSNRPSRKVAGAAVLQPSVTASLHRALFEEWAETGYASLRMERIAARAGVGKAALYRRWKTKRDLAYEAVETTALTITPIPDTGTLDGDVHAIIRAFAIVLRHRLVRCILPDLHAERARSDALDALLDKVTKGRRAQAAVVLKRAIERGELSTDIDRQLALDMLVAPLYWSAIVQQRHLSTAEIERIAELALLSIRNVSC</sequence>